<organism evidence="2 3">
    <name type="scientific">Steinernema hermaphroditum</name>
    <dbReference type="NCBI Taxonomy" id="289476"/>
    <lineage>
        <taxon>Eukaryota</taxon>
        <taxon>Metazoa</taxon>
        <taxon>Ecdysozoa</taxon>
        <taxon>Nematoda</taxon>
        <taxon>Chromadorea</taxon>
        <taxon>Rhabditida</taxon>
        <taxon>Tylenchina</taxon>
        <taxon>Panagrolaimomorpha</taxon>
        <taxon>Strongyloidoidea</taxon>
        <taxon>Steinernematidae</taxon>
        <taxon>Steinernema</taxon>
    </lineage>
</organism>
<keyword evidence="1" id="KW-0812">Transmembrane</keyword>
<protein>
    <submittedName>
        <fullName evidence="2">Uncharacterized protein</fullName>
    </submittedName>
</protein>
<feature type="transmembrane region" description="Helical" evidence="1">
    <location>
        <begin position="177"/>
        <end position="198"/>
    </location>
</feature>
<evidence type="ECO:0000256" key="1">
    <source>
        <dbReference type="SAM" id="Phobius"/>
    </source>
</evidence>
<proteinExistence type="predicted"/>
<name>A0AA39MAG1_9BILA</name>
<keyword evidence="1" id="KW-1133">Transmembrane helix</keyword>
<feature type="transmembrane region" description="Helical" evidence="1">
    <location>
        <begin position="124"/>
        <end position="144"/>
    </location>
</feature>
<feature type="transmembrane region" description="Helical" evidence="1">
    <location>
        <begin position="249"/>
        <end position="271"/>
    </location>
</feature>
<reference evidence="2" key="1">
    <citation type="submission" date="2023-06" db="EMBL/GenBank/DDBJ databases">
        <title>Genomic analysis of the entomopathogenic nematode Steinernema hermaphroditum.</title>
        <authorList>
            <person name="Schwarz E.M."/>
            <person name="Heppert J.K."/>
            <person name="Baniya A."/>
            <person name="Schwartz H.T."/>
            <person name="Tan C.-H."/>
            <person name="Antoshechkin I."/>
            <person name="Sternberg P.W."/>
            <person name="Goodrich-Blair H."/>
            <person name="Dillman A.R."/>
        </authorList>
    </citation>
    <scope>NUCLEOTIDE SEQUENCE</scope>
    <source>
        <strain evidence="2">PS9179</strain>
        <tissue evidence="2">Whole animal</tissue>
    </source>
</reference>
<feature type="transmembrane region" description="Helical" evidence="1">
    <location>
        <begin position="81"/>
        <end position="103"/>
    </location>
</feature>
<dbReference type="PANTHER" id="PTHR23021:SF11">
    <property type="entry name" value="SERPENTINE RECEPTOR, CLASS T"/>
    <property type="match status" value="1"/>
</dbReference>
<accession>A0AA39MAG1</accession>
<comment type="caution">
    <text evidence="2">The sequence shown here is derived from an EMBL/GenBank/DDBJ whole genome shotgun (WGS) entry which is preliminary data.</text>
</comment>
<dbReference type="AlphaFoldDB" id="A0AA39MAG1"/>
<gene>
    <name evidence="2" type="ORF">QR680_010014</name>
</gene>
<keyword evidence="3" id="KW-1185">Reference proteome</keyword>
<sequence>MEAPPVLHLSVGIASVVIVVLFVPIYIRIICIFLLNKSYRSLECYQIMIQIGITQCIMGPSWLFTGIAHIAQHDYANLAKYLYEVTGVAVRVEAYLSVLLAINRLRIICNWRWSRLSKRSQFKILYCTSAAIWIVCAVPFVILLTGKADFLVDPKEFLPRYDYEKPYSKTLQAFGSYQLIVTSLTTLILYITIVIYLIHRQFQAGISSEFNKEKTILVYALSRFAADFSAAVLYNLGGHFLPKCNAVDIFVFFTYPFNQLILPPVLYLTLYRSVRKEFFGKKKDVTQAATLFTVFPQATQS</sequence>
<feature type="transmembrane region" description="Helical" evidence="1">
    <location>
        <begin position="47"/>
        <end position="69"/>
    </location>
</feature>
<dbReference type="Proteomes" id="UP001175271">
    <property type="component" value="Unassembled WGS sequence"/>
</dbReference>
<dbReference type="Gene3D" id="1.20.1070.10">
    <property type="entry name" value="Rhodopsin 7-helix transmembrane proteins"/>
    <property type="match status" value="1"/>
</dbReference>
<dbReference type="PANTHER" id="PTHR23021">
    <property type="entry name" value="SERPENTINE RECEPTOR, CLASS T"/>
    <property type="match status" value="1"/>
</dbReference>
<keyword evidence="1" id="KW-0472">Membrane</keyword>
<evidence type="ECO:0000313" key="2">
    <source>
        <dbReference type="EMBL" id="KAK0427007.1"/>
    </source>
</evidence>
<dbReference type="EMBL" id="JAUCMV010000001">
    <property type="protein sequence ID" value="KAK0427007.1"/>
    <property type="molecule type" value="Genomic_DNA"/>
</dbReference>
<evidence type="ECO:0000313" key="3">
    <source>
        <dbReference type="Proteomes" id="UP001175271"/>
    </source>
</evidence>
<dbReference type="SUPFAM" id="SSF81321">
    <property type="entry name" value="Family A G protein-coupled receptor-like"/>
    <property type="match status" value="1"/>
</dbReference>
<feature type="transmembrane region" description="Helical" evidence="1">
    <location>
        <begin position="218"/>
        <end position="237"/>
    </location>
</feature>
<dbReference type="InterPro" id="IPR019425">
    <property type="entry name" value="7TM_GPCR_serpentine_rcpt_Srt"/>
</dbReference>
<feature type="transmembrane region" description="Helical" evidence="1">
    <location>
        <begin position="6"/>
        <end position="35"/>
    </location>
</feature>